<dbReference type="Pfam" id="PF00076">
    <property type="entry name" value="RRM_1"/>
    <property type="match status" value="1"/>
</dbReference>
<feature type="domain" description="RRM" evidence="4">
    <location>
        <begin position="9"/>
        <end position="101"/>
    </location>
</feature>
<dbReference type="SUPFAM" id="SSF54928">
    <property type="entry name" value="RNA-binding domain, RBD"/>
    <property type="match status" value="1"/>
</dbReference>
<feature type="coiled-coil region" evidence="2">
    <location>
        <begin position="814"/>
        <end position="841"/>
    </location>
</feature>
<keyword evidence="2" id="KW-0175">Coiled coil</keyword>
<evidence type="ECO:0000256" key="3">
    <source>
        <dbReference type="SAM" id="MobiDB-lite"/>
    </source>
</evidence>
<dbReference type="Gene3D" id="2.40.50.90">
    <property type="match status" value="1"/>
</dbReference>
<gene>
    <name evidence="6" type="ORF">LOD99_13801</name>
</gene>
<dbReference type="SUPFAM" id="SSF63748">
    <property type="entry name" value="Tudor/PWWP/MBT"/>
    <property type="match status" value="1"/>
</dbReference>
<dbReference type="EMBL" id="JAKMXF010000022">
    <property type="protein sequence ID" value="KAI6661079.1"/>
    <property type="molecule type" value="Genomic_DNA"/>
</dbReference>
<protein>
    <submittedName>
        <fullName evidence="6">Serine/threonine-protein kinase 31-like</fullName>
    </submittedName>
</protein>
<feature type="compositionally biased region" description="Polar residues" evidence="3">
    <location>
        <begin position="444"/>
        <end position="460"/>
    </location>
</feature>
<sequence>MSKNKRAVKSLLVKGIPKEVSNQELGGLFSTFGTLSNVSFYSNPDKHSKVAFLTYSTIEQADYARQNIENYRFPEYSHVLHCFFNYKEDDSKSYRYNNPKHSKKFQSTAQNSAYQDNSFHENEHIDPASIRVLVTHVENASFFWGQPIFEDDFIRPVKTIVPINAYCQSIMNGETNTETVLDPIYHAAKFADGKWYRVEIKSNGEDPANILFIDYGNSSTERLMNLIPLPQRYCTSPLCYKYCIGNTEDIPDSLVTNRERITFLSKMIFDKTVCLTKIHQHPDDLNCTVVGVTLPSADGGIRNVAEELNNYDQILSNSYSYSESQHSTITPSTSNNPPQYPNSQLSQTTTSQYDNSTYSAPQSQSQYQQITCDANPVIVPNYVSSNTLTLISQGTQQPSPLAPSNQFIFPTTMSQQLHQQQPLQHQHQQQQQQQQQQHYPHNSAFESYNTNSSSNPLLPIHSNSVQVDQQLCHPNYDPLHGPELINRYRQELEDMDERMKATSGRVISLETQNSELMTKLEELESPTGFQRLLDTMTDKLTEFAHAKKQLYSGPDFSCLRDIANEVLSNRSRFSLNQMSEVVEMHSIQDQLVGLIAQIRSTSEGEECPSLSQLINQRNDCRCKLIRNLSCLIETLGNFPLEERTEELNAIHERLIQIPGYSPENAKDIELTVCLETFDSVQSFDMKELKVGQEDEAGLDELCAKLHVSFKYFTKLLTLDPSEEIGEEKVENASELIHKIIQTADCEIAGLKMMEDIQSERWNTASSSLTNAVAYELERELAEVQSIKTSLLPRLKNELELLKDWDANPPSLTKLQLNRKEIKKLRADLRHLRVDMREALEDSDIYNLGDIQININTLLAKFHQSLLTEHEQMLIISKQFHSHFSELFILYPDLPFARQVEFGPIYMHSWEVDYFGNCTEISIFPEPTNLTTFNQENCLLREIKFSDHDQQSILVTNVNKLIQIEHHSVLKCDAMFFNKPNTKAFLKHPMIEGTNILDYIQSEKSCRLSTKFLLSEILHGLMAIHSSGLYCRYLTEKDIFVNSSSVLITGIELQSEASGPELHAYHRNDLFNFCTLILSLFYCYKRDFIDSRVGDCNIEGIVKTSGLNEETMKFALYVLNESSTPSSLVDHPYFDQLSNTVSTCEREATELVETSIILEFQPENPEGDDEEVEKLMNNDSH</sequence>
<organism evidence="6 7">
    <name type="scientific">Oopsacas minuta</name>
    <dbReference type="NCBI Taxonomy" id="111878"/>
    <lineage>
        <taxon>Eukaryota</taxon>
        <taxon>Metazoa</taxon>
        <taxon>Porifera</taxon>
        <taxon>Hexactinellida</taxon>
        <taxon>Hexasterophora</taxon>
        <taxon>Lyssacinosida</taxon>
        <taxon>Leucopsacidae</taxon>
        <taxon>Oopsacas</taxon>
    </lineage>
</organism>
<dbReference type="SMART" id="SM00360">
    <property type="entry name" value="RRM"/>
    <property type="match status" value="1"/>
</dbReference>
<dbReference type="GO" id="GO:0003723">
    <property type="term" value="F:RNA binding"/>
    <property type="evidence" value="ECO:0007669"/>
    <property type="project" value="UniProtKB-UniRule"/>
</dbReference>
<evidence type="ECO:0000256" key="1">
    <source>
        <dbReference type="PROSITE-ProRule" id="PRU00176"/>
    </source>
</evidence>
<feature type="domain" description="Tudor" evidence="5">
    <location>
        <begin position="178"/>
        <end position="236"/>
    </location>
</feature>
<evidence type="ECO:0000313" key="7">
    <source>
        <dbReference type="Proteomes" id="UP001165289"/>
    </source>
</evidence>
<dbReference type="CDD" id="cd00590">
    <property type="entry name" value="RRM_SF"/>
    <property type="match status" value="1"/>
</dbReference>
<dbReference type="InterPro" id="IPR035437">
    <property type="entry name" value="SNase_OB-fold_sf"/>
</dbReference>
<evidence type="ECO:0000313" key="6">
    <source>
        <dbReference type="EMBL" id="KAI6661079.1"/>
    </source>
</evidence>
<evidence type="ECO:0000256" key="2">
    <source>
        <dbReference type="SAM" id="Coils"/>
    </source>
</evidence>
<dbReference type="Proteomes" id="UP001165289">
    <property type="component" value="Unassembled WGS sequence"/>
</dbReference>
<dbReference type="PROSITE" id="PS50102">
    <property type="entry name" value="RRM"/>
    <property type="match status" value="1"/>
</dbReference>
<dbReference type="InterPro" id="IPR012677">
    <property type="entry name" value="Nucleotide-bd_a/b_plait_sf"/>
</dbReference>
<dbReference type="GO" id="GO:0016301">
    <property type="term" value="F:kinase activity"/>
    <property type="evidence" value="ECO:0007669"/>
    <property type="project" value="UniProtKB-KW"/>
</dbReference>
<accession>A0AAV7KIT3</accession>
<dbReference type="InterPro" id="IPR000504">
    <property type="entry name" value="RRM_dom"/>
</dbReference>
<evidence type="ECO:0000259" key="5">
    <source>
        <dbReference type="PROSITE" id="PS50304"/>
    </source>
</evidence>
<keyword evidence="6" id="KW-0418">Kinase</keyword>
<dbReference type="AlphaFoldDB" id="A0AAV7KIT3"/>
<dbReference type="Pfam" id="PF00567">
    <property type="entry name" value="TUDOR"/>
    <property type="match status" value="1"/>
</dbReference>
<dbReference type="Gene3D" id="3.30.70.330">
    <property type="match status" value="1"/>
</dbReference>
<feature type="region of interest" description="Disordered" evidence="3">
    <location>
        <begin position="322"/>
        <end position="364"/>
    </location>
</feature>
<keyword evidence="1" id="KW-0694">RNA-binding</keyword>
<keyword evidence="7" id="KW-1185">Reference proteome</keyword>
<dbReference type="InterPro" id="IPR002999">
    <property type="entry name" value="Tudor"/>
</dbReference>
<dbReference type="PROSITE" id="PS50304">
    <property type="entry name" value="TUDOR"/>
    <property type="match status" value="1"/>
</dbReference>
<proteinExistence type="predicted"/>
<feature type="region of interest" description="Disordered" evidence="3">
    <location>
        <begin position="414"/>
        <end position="460"/>
    </location>
</feature>
<dbReference type="SUPFAM" id="SSF56112">
    <property type="entry name" value="Protein kinase-like (PK-like)"/>
    <property type="match status" value="1"/>
</dbReference>
<dbReference type="Gene3D" id="2.30.30.140">
    <property type="match status" value="1"/>
</dbReference>
<dbReference type="InterPro" id="IPR011009">
    <property type="entry name" value="Kinase-like_dom_sf"/>
</dbReference>
<comment type="caution">
    <text evidence="6">The sequence shown here is derived from an EMBL/GenBank/DDBJ whole genome shotgun (WGS) entry which is preliminary data.</text>
</comment>
<feature type="compositionally biased region" description="Polar residues" evidence="3">
    <location>
        <begin position="328"/>
        <end position="355"/>
    </location>
</feature>
<dbReference type="InterPro" id="IPR035979">
    <property type="entry name" value="RBD_domain_sf"/>
</dbReference>
<evidence type="ECO:0000259" key="4">
    <source>
        <dbReference type="PROSITE" id="PS50102"/>
    </source>
</evidence>
<keyword evidence="6" id="KW-0808">Transferase</keyword>
<reference evidence="6 7" key="1">
    <citation type="journal article" date="2023" name="BMC Biol.">
        <title>The compact genome of the sponge Oopsacas minuta (Hexactinellida) is lacking key metazoan core genes.</title>
        <authorList>
            <person name="Santini S."/>
            <person name="Schenkelaars Q."/>
            <person name="Jourda C."/>
            <person name="Duchesne M."/>
            <person name="Belahbib H."/>
            <person name="Rocher C."/>
            <person name="Selva M."/>
            <person name="Riesgo A."/>
            <person name="Vervoort M."/>
            <person name="Leys S.P."/>
            <person name="Kodjabachian L."/>
            <person name="Le Bivic A."/>
            <person name="Borchiellini C."/>
            <person name="Claverie J.M."/>
            <person name="Renard E."/>
        </authorList>
    </citation>
    <scope>NUCLEOTIDE SEQUENCE [LARGE SCALE GENOMIC DNA]</scope>
    <source>
        <strain evidence="6">SPO-2</strain>
    </source>
</reference>
<feature type="compositionally biased region" description="Low complexity" evidence="3">
    <location>
        <begin position="415"/>
        <end position="438"/>
    </location>
</feature>
<name>A0AAV7KIT3_9METZ</name>